<evidence type="ECO:0000256" key="10">
    <source>
        <dbReference type="SAM" id="MobiDB-lite"/>
    </source>
</evidence>
<dbReference type="KEGG" id="rain:Rai3103_14625"/>
<dbReference type="GO" id="GO:0140359">
    <property type="term" value="F:ABC-type transporter activity"/>
    <property type="evidence" value="ECO:0007669"/>
    <property type="project" value="InterPro"/>
</dbReference>
<feature type="transmembrane region" description="Helical" evidence="9">
    <location>
        <begin position="375"/>
        <end position="396"/>
    </location>
</feature>
<dbReference type="EMBL" id="CP045725">
    <property type="protein sequence ID" value="QGF24663.1"/>
    <property type="molecule type" value="Genomic_DNA"/>
</dbReference>
<feature type="domain" description="ABC transmembrane type-2" evidence="11">
    <location>
        <begin position="161"/>
        <end position="401"/>
    </location>
</feature>
<evidence type="ECO:0000256" key="2">
    <source>
        <dbReference type="ARBA" id="ARBA00007783"/>
    </source>
</evidence>
<keyword evidence="3 9" id="KW-0813">Transport</keyword>
<evidence type="ECO:0000256" key="9">
    <source>
        <dbReference type="RuleBase" id="RU361157"/>
    </source>
</evidence>
<keyword evidence="8" id="KW-0046">Antibiotic resistance</keyword>
<evidence type="ECO:0000256" key="5">
    <source>
        <dbReference type="ARBA" id="ARBA00022692"/>
    </source>
</evidence>
<dbReference type="InterPro" id="IPR000412">
    <property type="entry name" value="ABC_2_transport"/>
</dbReference>
<evidence type="ECO:0000313" key="13">
    <source>
        <dbReference type="Proteomes" id="UP000386847"/>
    </source>
</evidence>
<dbReference type="PANTHER" id="PTHR30294">
    <property type="entry name" value="MEMBRANE COMPONENT OF ABC TRANSPORTER YHHJ-RELATED"/>
    <property type="match status" value="1"/>
</dbReference>
<feature type="compositionally biased region" description="Basic and acidic residues" evidence="10">
    <location>
        <begin position="462"/>
        <end position="472"/>
    </location>
</feature>
<dbReference type="AlphaFoldDB" id="A0A5Q2FHN4"/>
<feature type="transmembrane region" description="Helical" evidence="9">
    <location>
        <begin position="255"/>
        <end position="279"/>
    </location>
</feature>
<dbReference type="PROSITE" id="PS51012">
    <property type="entry name" value="ABC_TM2"/>
    <property type="match status" value="1"/>
</dbReference>
<evidence type="ECO:0000256" key="3">
    <source>
        <dbReference type="ARBA" id="ARBA00022448"/>
    </source>
</evidence>
<accession>A0A5Q2FHN4</accession>
<dbReference type="PRINTS" id="PR00164">
    <property type="entry name" value="ABC2TRNSPORT"/>
</dbReference>
<evidence type="ECO:0000256" key="4">
    <source>
        <dbReference type="ARBA" id="ARBA00022475"/>
    </source>
</evidence>
<dbReference type="Gene3D" id="3.40.1710.10">
    <property type="entry name" value="abc type-2 transporter like domain"/>
    <property type="match status" value="1"/>
</dbReference>
<dbReference type="GO" id="GO:0043190">
    <property type="term" value="C:ATP-binding cassette (ABC) transporter complex"/>
    <property type="evidence" value="ECO:0007669"/>
    <property type="project" value="InterPro"/>
</dbReference>
<comment type="subcellular location">
    <subcellularLocation>
        <location evidence="1 9">Cell membrane</location>
        <topology evidence="1 9">Multi-pass membrane protein</topology>
    </subcellularLocation>
</comment>
<reference evidence="12 13" key="1">
    <citation type="submission" date="2019-10" db="EMBL/GenBank/DDBJ databases">
        <title>Genomic analysis of Raineyella sp. CBA3103.</title>
        <authorList>
            <person name="Roh S.W."/>
        </authorList>
    </citation>
    <scope>NUCLEOTIDE SEQUENCE [LARGE SCALE GENOMIC DNA]</scope>
    <source>
        <strain evidence="12 13">CBA3103</strain>
    </source>
</reference>
<comment type="similarity">
    <text evidence="2 9">Belongs to the ABC-2 integral membrane protein family.</text>
</comment>
<dbReference type="Proteomes" id="UP000386847">
    <property type="component" value="Chromosome"/>
</dbReference>
<feature type="compositionally biased region" description="Basic residues" evidence="10">
    <location>
        <begin position="419"/>
        <end position="454"/>
    </location>
</feature>
<feature type="transmembrane region" description="Helical" evidence="9">
    <location>
        <begin position="49"/>
        <end position="70"/>
    </location>
</feature>
<evidence type="ECO:0000259" key="11">
    <source>
        <dbReference type="PROSITE" id="PS51012"/>
    </source>
</evidence>
<evidence type="ECO:0000256" key="8">
    <source>
        <dbReference type="ARBA" id="ARBA00023251"/>
    </source>
</evidence>
<dbReference type="InterPro" id="IPR051449">
    <property type="entry name" value="ABC-2_transporter_component"/>
</dbReference>
<evidence type="ECO:0000256" key="7">
    <source>
        <dbReference type="ARBA" id="ARBA00023136"/>
    </source>
</evidence>
<dbReference type="InterPro" id="IPR013525">
    <property type="entry name" value="ABC2_TM"/>
</dbReference>
<feature type="transmembrane region" description="Helical" evidence="9">
    <location>
        <begin position="323"/>
        <end position="340"/>
    </location>
</feature>
<sequence>MAAAGPARRLRPPRRYGGDGPLPTEDLVSPARIRLLVWKEFKQLRRDPLLLRIIFAMPVVQLIMFGYVVAADVNHLPTAVVDLDHSAVSRQVEDAFTASGYFTIDAHPMTESGVRPLMDSATIAVAVVVPEGTQAALDRGETAPIGVIVDGADGQTSGVALSYATQIVQQVNARRLAGTGVDTTTASGLDARIRVEYNPSIRALNSMLPGLIGIICMISITVVMSQAVVKERESGTLEQMFVTPITHTEYLVGKVIPYTLVALAQASLVAVVGVTWFRVPFNGDVVAVLAVVVGLLLFMLTALGLGLLISVVSRTRHQAQQTVMFLLLPAMLLSGYIFPLESMPKVLLPVAYAIPLTHVLAVMRGAFVHGAGFSALAVPLLALAGFAVLIFGAALVTVRRRLRGPDVPVPPQPASSARRGSRRRRTGRRPAPRLRVVHRGRRNQLRGPPRRGLRVPRPQRLGQDHDDQDPHRFLGTQRRAGPGARHRRRA</sequence>
<feature type="region of interest" description="Disordered" evidence="10">
    <location>
        <begin position="1"/>
        <end position="23"/>
    </location>
</feature>
<evidence type="ECO:0000313" key="12">
    <source>
        <dbReference type="EMBL" id="QGF24663.1"/>
    </source>
</evidence>
<keyword evidence="4 9" id="KW-1003">Cell membrane</keyword>
<keyword evidence="7 9" id="KW-0472">Membrane</keyword>
<dbReference type="GO" id="GO:0046677">
    <property type="term" value="P:response to antibiotic"/>
    <property type="evidence" value="ECO:0007669"/>
    <property type="project" value="UniProtKB-KW"/>
</dbReference>
<feature type="transmembrane region" description="Helical" evidence="9">
    <location>
        <begin position="285"/>
        <end position="311"/>
    </location>
</feature>
<evidence type="ECO:0000256" key="1">
    <source>
        <dbReference type="ARBA" id="ARBA00004651"/>
    </source>
</evidence>
<keyword evidence="5 9" id="KW-0812">Transmembrane</keyword>
<proteinExistence type="inferred from homology"/>
<dbReference type="PANTHER" id="PTHR30294:SF29">
    <property type="entry name" value="MULTIDRUG ABC TRANSPORTER PERMEASE YBHS-RELATED"/>
    <property type="match status" value="1"/>
</dbReference>
<feature type="region of interest" description="Disordered" evidence="10">
    <location>
        <begin position="404"/>
        <end position="490"/>
    </location>
</feature>
<organism evidence="12 13">
    <name type="scientific">Raineyella fluvialis</name>
    <dbReference type="NCBI Taxonomy" id="2662261"/>
    <lineage>
        <taxon>Bacteria</taxon>
        <taxon>Bacillati</taxon>
        <taxon>Actinomycetota</taxon>
        <taxon>Actinomycetes</taxon>
        <taxon>Propionibacteriales</taxon>
        <taxon>Propionibacteriaceae</taxon>
        <taxon>Raineyella</taxon>
    </lineage>
</organism>
<evidence type="ECO:0000256" key="6">
    <source>
        <dbReference type="ARBA" id="ARBA00022989"/>
    </source>
</evidence>
<protein>
    <recommendedName>
        <fullName evidence="9">Transport permease protein</fullName>
    </recommendedName>
</protein>
<keyword evidence="6 9" id="KW-1133">Transmembrane helix</keyword>
<name>A0A5Q2FHN4_9ACTN</name>
<dbReference type="Pfam" id="PF12698">
    <property type="entry name" value="ABC2_membrane_3"/>
    <property type="match status" value="1"/>
</dbReference>
<feature type="transmembrane region" description="Helical" evidence="9">
    <location>
        <begin position="207"/>
        <end position="229"/>
    </location>
</feature>
<dbReference type="InterPro" id="IPR047817">
    <property type="entry name" value="ABC2_TM_bact-type"/>
</dbReference>
<gene>
    <name evidence="12" type="ORF">Rai3103_14625</name>
</gene>
<keyword evidence="13" id="KW-1185">Reference proteome</keyword>